<gene>
    <name evidence="1" type="ORF">LSINAPIS_LOCUS7689</name>
</gene>
<accession>A0A5E4QEB5</accession>
<sequence length="95" mass="10719">MYFGLDEDFRRIHGVRGRGRQSSYGFPAIFAGRRICCALQKTSNASMWADMIRFSTTPNKKSPSSYILVNGERRACRLSPTIRITENPISEVVAC</sequence>
<dbReference type="EMBL" id="FZQP02002560">
    <property type="protein sequence ID" value="VVC96129.1"/>
    <property type="molecule type" value="Genomic_DNA"/>
</dbReference>
<organism evidence="1 2">
    <name type="scientific">Leptidea sinapis</name>
    <dbReference type="NCBI Taxonomy" id="189913"/>
    <lineage>
        <taxon>Eukaryota</taxon>
        <taxon>Metazoa</taxon>
        <taxon>Ecdysozoa</taxon>
        <taxon>Arthropoda</taxon>
        <taxon>Hexapoda</taxon>
        <taxon>Insecta</taxon>
        <taxon>Pterygota</taxon>
        <taxon>Neoptera</taxon>
        <taxon>Endopterygota</taxon>
        <taxon>Lepidoptera</taxon>
        <taxon>Glossata</taxon>
        <taxon>Ditrysia</taxon>
        <taxon>Papilionoidea</taxon>
        <taxon>Pieridae</taxon>
        <taxon>Dismorphiinae</taxon>
        <taxon>Leptidea</taxon>
    </lineage>
</organism>
<proteinExistence type="predicted"/>
<reference evidence="1 2" key="1">
    <citation type="submission" date="2017-07" db="EMBL/GenBank/DDBJ databases">
        <authorList>
            <person name="Talla V."/>
            <person name="Backstrom N."/>
        </authorList>
    </citation>
    <scope>NUCLEOTIDE SEQUENCE [LARGE SCALE GENOMIC DNA]</scope>
</reference>
<evidence type="ECO:0000313" key="2">
    <source>
        <dbReference type="Proteomes" id="UP000324832"/>
    </source>
</evidence>
<name>A0A5E4QEB5_9NEOP</name>
<dbReference type="Proteomes" id="UP000324832">
    <property type="component" value="Unassembled WGS sequence"/>
</dbReference>
<dbReference type="AlphaFoldDB" id="A0A5E4QEB5"/>
<keyword evidence="2" id="KW-1185">Reference proteome</keyword>
<protein>
    <submittedName>
        <fullName evidence="1">Uncharacterized protein</fullName>
    </submittedName>
</protein>
<evidence type="ECO:0000313" key="1">
    <source>
        <dbReference type="EMBL" id="VVC96129.1"/>
    </source>
</evidence>